<dbReference type="UniPathway" id="UPA00041">
    <property type="reaction ID" value="UER00436"/>
</dbReference>
<dbReference type="EC" id="5.3.1.28" evidence="9"/>
<evidence type="ECO:0000256" key="1">
    <source>
        <dbReference type="ARBA" id="ARBA00000348"/>
    </source>
</evidence>
<dbReference type="CDD" id="cd05006">
    <property type="entry name" value="SIS_GmhA"/>
    <property type="match status" value="1"/>
</dbReference>
<feature type="binding site" evidence="9">
    <location>
        <begin position="99"/>
        <end position="100"/>
    </location>
    <ligand>
        <name>substrate</name>
    </ligand>
</feature>
<evidence type="ECO:0000256" key="7">
    <source>
        <dbReference type="ARBA" id="ARBA00023235"/>
    </source>
</evidence>
<evidence type="ECO:0000256" key="9">
    <source>
        <dbReference type="HAMAP-Rule" id="MF_00067"/>
    </source>
</evidence>
<dbReference type="Pfam" id="PF13580">
    <property type="entry name" value="SIS_2"/>
    <property type="match status" value="1"/>
</dbReference>
<feature type="binding site" evidence="9">
    <location>
        <position position="130"/>
    </location>
    <ligand>
        <name>substrate</name>
    </ligand>
</feature>
<dbReference type="InParanoid" id="S0EVD7"/>
<organism evidence="11 12">
    <name type="scientific">Chthonomonas calidirosea (strain DSM 23976 / ICMP 18418 / T49)</name>
    <dbReference type="NCBI Taxonomy" id="1303518"/>
    <lineage>
        <taxon>Bacteria</taxon>
        <taxon>Bacillati</taxon>
        <taxon>Armatimonadota</taxon>
        <taxon>Chthonomonadia</taxon>
        <taxon>Chthonomonadales</taxon>
        <taxon>Chthonomonadaceae</taxon>
        <taxon>Chthonomonas</taxon>
    </lineage>
</organism>
<evidence type="ECO:0000259" key="10">
    <source>
        <dbReference type="PROSITE" id="PS51464"/>
    </source>
</evidence>
<comment type="subcellular location">
    <subcellularLocation>
        <location evidence="2 9">Cytoplasm</location>
    </subcellularLocation>
</comment>
<feature type="binding site" evidence="9">
    <location>
        <position position="70"/>
    </location>
    <ligand>
        <name>substrate</name>
    </ligand>
</feature>
<comment type="similarity">
    <text evidence="3 9">Belongs to the SIS family. GmhA subfamily.</text>
</comment>
<keyword evidence="7 9" id="KW-0413">Isomerase</keyword>
<keyword evidence="5 9" id="KW-0479">Metal-binding</keyword>
<evidence type="ECO:0000256" key="5">
    <source>
        <dbReference type="ARBA" id="ARBA00022723"/>
    </source>
</evidence>
<proteinExistence type="inferred from homology"/>
<comment type="cofactor">
    <cofactor evidence="9">
        <name>Zn(2+)</name>
        <dbReference type="ChEBI" id="CHEBI:29105"/>
    </cofactor>
    <text evidence="9">Binds 1 zinc ion per subunit.</text>
</comment>
<dbReference type="InterPro" id="IPR035461">
    <property type="entry name" value="GmhA/DiaA"/>
</dbReference>
<protein>
    <recommendedName>
        <fullName evidence="9">Phosphoheptose isomerase</fullName>
        <ecNumber evidence="9">5.3.1.28</ecNumber>
    </recommendedName>
    <alternativeName>
        <fullName evidence="9">Sedoheptulose 7-phosphate isomerase</fullName>
    </alternativeName>
</protein>
<feature type="binding site" evidence="9">
    <location>
        <position position="177"/>
    </location>
    <ligand>
        <name>substrate</name>
    </ligand>
</feature>
<evidence type="ECO:0000256" key="3">
    <source>
        <dbReference type="ARBA" id="ARBA00009894"/>
    </source>
</evidence>
<dbReference type="Gene3D" id="3.40.50.10490">
    <property type="entry name" value="Glucose-6-phosphate isomerase like protein, domain 1"/>
    <property type="match status" value="1"/>
</dbReference>
<evidence type="ECO:0000256" key="8">
    <source>
        <dbReference type="ARBA" id="ARBA00023277"/>
    </source>
</evidence>
<evidence type="ECO:0000256" key="6">
    <source>
        <dbReference type="ARBA" id="ARBA00022833"/>
    </source>
</evidence>
<dbReference type="HOGENOM" id="CLU_080999_1_1_0"/>
<keyword evidence="6 9" id="KW-0862">Zinc</keyword>
<dbReference type="KEGG" id="ccz:CCALI_01559"/>
<name>S0EVD7_CHTCT</name>
<keyword evidence="8 9" id="KW-0119">Carbohydrate metabolism</keyword>
<dbReference type="RefSeq" id="WP_016482909.1">
    <property type="nucleotide sequence ID" value="NC_021487.1"/>
</dbReference>
<evidence type="ECO:0000256" key="2">
    <source>
        <dbReference type="ARBA" id="ARBA00004496"/>
    </source>
</evidence>
<dbReference type="GO" id="GO:0005737">
    <property type="term" value="C:cytoplasm"/>
    <property type="evidence" value="ECO:0007669"/>
    <property type="project" value="UniProtKB-SubCell"/>
</dbReference>
<dbReference type="PANTHER" id="PTHR30390:SF6">
    <property type="entry name" value="DNAA INITIATOR-ASSOCIATING PROTEIN DIAA"/>
    <property type="match status" value="1"/>
</dbReference>
<comment type="catalytic activity">
    <reaction evidence="1 9">
        <text>2 D-sedoheptulose 7-phosphate = D-glycero-alpha-D-manno-heptose 7-phosphate + D-glycero-beta-D-manno-heptose 7-phosphate</text>
        <dbReference type="Rhea" id="RHEA:27489"/>
        <dbReference type="ChEBI" id="CHEBI:57483"/>
        <dbReference type="ChEBI" id="CHEBI:60203"/>
        <dbReference type="ChEBI" id="CHEBI:60204"/>
        <dbReference type="EC" id="5.3.1.28"/>
    </reaction>
</comment>
<reference evidence="12" key="1">
    <citation type="submission" date="2013-03" db="EMBL/GenBank/DDBJ databases">
        <title>Genome sequence of Chthonomonas calidirosea, the first sequenced genome from the Armatimonadetes phylum (formally candidate division OP10).</title>
        <authorList>
            <person name="Lee K.C.Y."/>
            <person name="Morgan X.C."/>
            <person name="Dunfield P.F."/>
            <person name="Tamas I."/>
            <person name="Houghton K.M."/>
            <person name="Vyssotski M."/>
            <person name="Ryan J.L.J."/>
            <person name="Lagutin K."/>
            <person name="McDonald I.R."/>
            <person name="Stott M.B."/>
        </authorList>
    </citation>
    <scope>NUCLEOTIDE SEQUENCE [LARGE SCALE GENOMIC DNA]</scope>
    <source>
        <strain evidence="12">DSM 23976 / ICMP 18418 / T49</strain>
    </source>
</reference>
<accession>S0EVD7</accession>
<keyword evidence="4 9" id="KW-0963">Cytoplasm</keyword>
<keyword evidence="12" id="KW-1185">Reference proteome</keyword>
<dbReference type="InterPro" id="IPR001347">
    <property type="entry name" value="SIS_dom"/>
</dbReference>
<dbReference type="GO" id="GO:0008270">
    <property type="term" value="F:zinc ion binding"/>
    <property type="evidence" value="ECO:0007669"/>
    <property type="project" value="UniProtKB-UniRule"/>
</dbReference>
<evidence type="ECO:0000313" key="12">
    <source>
        <dbReference type="Proteomes" id="UP000014227"/>
    </source>
</evidence>
<dbReference type="InterPro" id="IPR046348">
    <property type="entry name" value="SIS_dom_sf"/>
</dbReference>
<dbReference type="PANTHER" id="PTHR30390">
    <property type="entry name" value="SEDOHEPTULOSE 7-PHOSPHATE ISOMERASE / DNAA INITIATOR-ASSOCIATING FACTOR FOR REPLICATION INITIATION"/>
    <property type="match status" value="1"/>
</dbReference>
<feature type="domain" description="SIS" evidence="10">
    <location>
        <begin position="42"/>
        <end position="198"/>
    </location>
</feature>
<feature type="binding site" evidence="9">
    <location>
        <begin position="57"/>
        <end position="59"/>
    </location>
    <ligand>
        <name>substrate</name>
    </ligand>
</feature>
<dbReference type="GO" id="GO:0097367">
    <property type="term" value="F:carbohydrate derivative binding"/>
    <property type="evidence" value="ECO:0007669"/>
    <property type="project" value="InterPro"/>
</dbReference>
<feature type="binding site" evidence="9">
    <location>
        <position position="66"/>
    </location>
    <ligand>
        <name>Zn(2+)</name>
        <dbReference type="ChEBI" id="CHEBI:29105"/>
    </ligand>
</feature>
<feature type="binding site" evidence="9">
    <location>
        <position position="70"/>
    </location>
    <ligand>
        <name>Zn(2+)</name>
        <dbReference type="ChEBI" id="CHEBI:29105"/>
    </ligand>
</feature>
<dbReference type="InterPro" id="IPR050099">
    <property type="entry name" value="SIS_GmhA/DiaA_subfam"/>
</dbReference>
<sequence length="198" mass="21059">MTQKEGSSSRQTLARTIAESMAVKERLFEACSSVFEQLVEATVSAFSKGNKMLLCGNGGSACDAQHVAGELVGRFLKDRHPLPAIALSAADSILTCVGNDYSFADVFARQVQALAQPGDIVVGISTSGNSPNVIRAIEVARQCQAVCVGFTGAEGGKLREITDICLCVPSQVTARIQEAHITLWHALCEEIENRLFGS</sequence>
<comment type="miscellaneous">
    <text evidence="9">The reaction produces a racemic mixture of D-glycero-alpha-D-manno-heptose 7-phosphate and D-glycero-beta-D-manno-heptose 7-phosphate.</text>
</comment>
<dbReference type="GO" id="GO:2001061">
    <property type="term" value="P:D-glycero-D-manno-heptose 7-phosphate biosynthetic process"/>
    <property type="evidence" value="ECO:0007669"/>
    <property type="project" value="UniProtKB-UniPathway"/>
</dbReference>
<feature type="binding site" evidence="9">
    <location>
        <position position="177"/>
    </location>
    <ligand>
        <name>Zn(2+)</name>
        <dbReference type="ChEBI" id="CHEBI:29105"/>
    </ligand>
</feature>
<evidence type="ECO:0000256" key="4">
    <source>
        <dbReference type="ARBA" id="ARBA00022490"/>
    </source>
</evidence>
<dbReference type="InterPro" id="IPR004515">
    <property type="entry name" value="Phosphoheptose_Isoase"/>
</dbReference>
<feature type="binding site" evidence="9">
    <location>
        <position position="185"/>
    </location>
    <ligand>
        <name>Zn(2+)</name>
        <dbReference type="ChEBI" id="CHEBI:29105"/>
    </ligand>
</feature>
<dbReference type="SUPFAM" id="SSF53697">
    <property type="entry name" value="SIS domain"/>
    <property type="match status" value="1"/>
</dbReference>
<dbReference type="STRING" id="454171.CP488_02537"/>
<comment type="function">
    <text evidence="9">Catalyzes the isomerization of sedoheptulose 7-phosphate in D-glycero-D-manno-heptose 7-phosphate.</text>
</comment>
<dbReference type="HAMAP" id="MF_00067">
    <property type="entry name" value="GmhA"/>
    <property type="match status" value="1"/>
</dbReference>
<dbReference type="EMBL" id="HF951689">
    <property type="protein sequence ID" value="CCW35375.1"/>
    <property type="molecule type" value="Genomic_DNA"/>
</dbReference>
<gene>
    <name evidence="9" type="primary">gmhA</name>
    <name evidence="11" type="ORF">CCALI_01559</name>
</gene>
<dbReference type="PATRIC" id="fig|1303518.3.peg.1599"/>
<dbReference type="GO" id="GO:0008968">
    <property type="term" value="F:D-sedoheptulose 7-phosphate isomerase activity"/>
    <property type="evidence" value="ECO:0007669"/>
    <property type="project" value="UniProtKB-UniRule"/>
</dbReference>
<dbReference type="PROSITE" id="PS51464">
    <property type="entry name" value="SIS"/>
    <property type="match status" value="1"/>
</dbReference>
<evidence type="ECO:0000313" key="11">
    <source>
        <dbReference type="EMBL" id="CCW35375.1"/>
    </source>
</evidence>
<dbReference type="Proteomes" id="UP000014227">
    <property type="component" value="Chromosome I"/>
</dbReference>
<dbReference type="eggNOG" id="COG0279">
    <property type="taxonomic scope" value="Bacteria"/>
</dbReference>
<comment type="pathway">
    <text evidence="9">Carbohydrate biosynthesis; D-glycero-D-manno-heptose 7-phosphate biosynthesis; D-glycero-alpha-D-manno-heptose 7-phosphate and D-glycero-beta-D-manno-heptose 7-phosphate from sedoheptulose 7-phosphate: step 1/1.</text>
</comment>
<dbReference type="AlphaFoldDB" id="S0EVD7"/>
<dbReference type="GO" id="GO:0005975">
    <property type="term" value="P:carbohydrate metabolic process"/>
    <property type="evidence" value="ECO:0007669"/>
    <property type="project" value="UniProtKB-UniRule"/>
</dbReference>
<feature type="binding site" evidence="9">
    <location>
        <begin position="125"/>
        <end position="127"/>
    </location>
    <ligand>
        <name>substrate</name>
    </ligand>
</feature>